<feature type="compositionally biased region" description="Basic and acidic residues" evidence="1">
    <location>
        <begin position="75"/>
        <end position="93"/>
    </location>
</feature>
<evidence type="ECO:0000313" key="2">
    <source>
        <dbReference type="EMBL" id="KAJ5403324.1"/>
    </source>
</evidence>
<evidence type="ECO:0000313" key="3">
    <source>
        <dbReference type="Proteomes" id="UP001147747"/>
    </source>
</evidence>
<dbReference type="Proteomes" id="UP001147747">
    <property type="component" value="Unassembled WGS sequence"/>
</dbReference>
<accession>A0A9W9W4H1</accession>
<dbReference type="GeneID" id="81366812"/>
<protein>
    <submittedName>
        <fullName evidence="2">Uncharacterized protein</fullName>
    </submittedName>
</protein>
<feature type="compositionally biased region" description="Basic residues" evidence="1">
    <location>
        <begin position="52"/>
        <end position="62"/>
    </location>
</feature>
<organism evidence="2 3">
    <name type="scientific">Penicillium cosmopolitanum</name>
    <dbReference type="NCBI Taxonomy" id="1131564"/>
    <lineage>
        <taxon>Eukaryota</taxon>
        <taxon>Fungi</taxon>
        <taxon>Dikarya</taxon>
        <taxon>Ascomycota</taxon>
        <taxon>Pezizomycotina</taxon>
        <taxon>Eurotiomycetes</taxon>
        <taxon>Eurotiomycetidae</taxon>
        <taxon>Eurotiales</taxon>
        <taxon>Aspergillaceae</taxon>
        <taxon>Penicillium</taxon>
    </lineage>
</organism>
<feature type="region of interest" description="Disordered" evidence="1">
    <location>
        <begin position="52"/>
        <end position="93"/>
    </location>
</feature>
<reference evidence="2" key="1">
    <citation type="submission" date="2022-12" db="EMBL/GenBank/DDBJ databases">
        <authorList>
            <person name="Petersen C."/>
        </authorList>
    </citation>
    <scope>NUCLEOTIDE SEQUENCE</scope>
    <source>
        <strain evidence="2">IBT 29677</strain>
    </source>
</reference>
<dbReference type="AlphaFoldDB" id="A0A9W9W4H1"/>
<reference evidence="2" key="2">
    <citation type="journal article" date="2023" name="IMA Fungus">
        <title>Comparative genomic study of the Penicillium genus elucidates a diverse pangenome and 15 lateral gene transfer events.</title>
        <authorList>
            <person name="Petersen C."/>
            <person name="Sorensen T."/>
            <person name="Nielsen M.R."/>
            <person name="Sondergaard T.E."/>
            <person name="Sorensen J.L."/>
            <person name="Fitzpatrick D.A."/>
            <person name="Frisvad J.C."/>
            <person name="Nielsen K.L."/>
        </authorList>
    </citation>
    <scope>NUCLEOTIDE SEQUENCE</scope>
    <source>
        <strain evidence="2">IBT 29677</strain>
    </source>
</reference>
<evidence type="ECO:0000256" key="1">
    <source>
        <dbReference type="SAM" id="MobiDB-lite"/>
    </source>
</evidence>
<comment type="caution">
    <text evidence="2">The sequence shown here is derived from an EMBL/GenBank/DDBJ whole genome shotgun (WGS) entry which is preliminary data.</text>
</comment>
<dbReference type="RefSeq" id="XP_056490566.1">
    <property type="nucleotide sequence ID" value="XM_056627832.1"/>
</dbReference>
<keyword evidence="3" id="KW-1185">Reference proteome</keyword>
<gene>
    <name evidence="2" type="ORF">N7509_003195</name>
</gene>
<name>A0A9W9W4H1_9EURO</name>
<sequence>MIATYVGHGCTANAVRSCTRRQLLGLIYESATTPRSRGETLKIPESMLWKAKGTRTRLRSRRKETSWSTTLTMRSEAEKQQSQRCREVQEKNC</sequence>
<dbReference type="EMBL" id="JAPZBU010000005">
    <property type="protein sequence ID" value="KAJ5403324.1"/>
    <property type="molecule type" value="Genomic_DNA"/>
</dbReference>
<proteinExistence type="predicted"/>